<dbReference type="AlphaFoldDB" id="A0A084ABH9"/>
<organism evidence="2 3">
    <name type="scientific">Lactococcus cremoris subsp. cremoris GE214</name>
    <dbReference type="NCBI Taxonomy" id="1415168"/>
    <lineage>
        <taxon>Bacteria</taxon>
        <taxon>Bacillati</taxon>
        <taxon>Bacillota</taxon>
        <taxon>Bacilli</taxon>
        <taxon>Lactobacillales</taxon>
        <taxon>Streptococcaceae</taxon>
        <taxon>Lactococcus</taxon>
        <taxon>Lactococcus cremoris subsp. cremoris</taxon>
    </lineage>
</organism>
<sequence length="227" mass="25095">MTGTIENRTKFLKTLFEKRGGVELPFEPYVPISDLPETHLADLTSDELLEIAKVQSERVSATLVETTSSEMNEVIRQLIEKSGGGQVMIPTTDEFKNLGVNVNSENLVKWKIGKEFRDENITAAQNSNVVVAVPKFFLAESATIVVESEAGQGRSLHFLPTHYISVIPLSRMLPRSTQAADWFDKNKKPGSTIHFISGPSNSGDIEMQLVVGLHGPLEINYVIVKDL</sequence>
<dbReference type="PANTHER" id="PTHR43682:SF1">
    <property type="entry name" value="LACTATE UTILIZATION PROTEIN C"/>
    <property type="match status" value="1"/>
</dbReference>
<comment type="caution">
    <text evidence="2">The sequence shown here is derived from an EMBL/GenBank/DDBJ whole genome shotgun (WGS) entry which is preliminary data.</text>
</comment>
<dbReference type="InterPro" id="IPR037171">
    <property type="entry name" value="NagB/RpiA_transferase-like"/>
</dbReference>
<feature type="domain" description="LUD" evidence="1">
    <location>
        <begin position="53"/>
        <end position="224"/>
    </location>
</feature>
<evidence type="ECO:0000313" key="2">
    <source>
        <dbReference type="EMBL" id="KEY62658.1"/>
    </source>
</evidence>
<evidence type="ECO:0000313" key="3">
    <source>
        <dbReference type="Proteomes" id="UP000028401"/>
    </source>
</evidence>
<gene>
    <name evidence="2" type="ORF">U725_01166</name>
</gene>
<dbReference type="RefSeq" id="WP_042748171.1">
    <property type="nucleotide sequence ID" value="NZ_AZSI01000027.1"/>
</dbReference>
<name>A0A084ABH9_LACLC</name>
<dbReference type="SUPFAM" id="SSF100950">
    <property type="entry name" value="NagB/RpiA/CoA transferase-like"/>
    <property type="match status" value="1"/>
</dbReference>
<reference evidence="2 3" key="1">
    <citation type="submission" date="2014-06" db="EMBL/GenBank/DDBJ databases">
        <title>Draft genome sequence of the putrescine producing strain Lactococcus lactis subsp cremoris GE214.</title>
        <authorList>
            <person name="Ladero V."/>
            <person name="Linares D.M."/>
            <person name="del Rio B."/>
            <person name="Mayo B."/>
            <person name="Martin M.C."/>
            <person name="Fernandez M."/>
            <person name="Alvarez M.A."/>
        </authorList>
    </citation>
    <scope>NUCLEOTIDE SEQUENCE [LARGE SCALE GENOMIC DNA]</scope>
    <source>
        <strain evidence="2 3">GE214</strain>
    </source>
</reference>
<dbReference type="EMBL" id="AZSI01000027">
    <property type="protein sequence ID" value="KEY62658.1"/>
    <property type="molecule type" value="Genomic_DNA"/>
</dbReference>
<dbReference type="PANTHER" id="PTHR43682">
    <property type="entry name" value="LACTATE UTILIZATION PROTEIN C"/>
    <property type="match status" value="1"/>
</dbReference>
<accession>A0A084ABH9</accession>
<proteinExistence type="predicted"/>
<dbReference type="Proteomes" id="UP000028401">
    <property type="component" value="Unassembled WGS sequence"/>
</dbReference>
<dbReference type="PATRIC" id="fig|1415168.3.peg.1246"/>
<dbReference type="InterPro" id="IPR024185">
    <property type="entry name" value="FTHF_cligase-like_sf"/>
</dbReference>
<protein>
    <recommendedName>
        <fullName evidence="1">LUD domain-containing protein</fullName>
    </recommendedName>
</protein>
<dbReference type="InterPro" id="IPR003741">
    <property type="entry name" value="LUD_dom"/>
</dbReference>
<evidence type="ECO:0000259" key="1">
    <source>
        <dbReference type="Pfam" id="PF02589"/>
    </source>
</evidence>
<dbReference type="Gene3D" id="3.40.50.10420">
    <property type="entry name" value="NagB/RpiA/CoA transferase-like"/>
    <property type="match status" value="1"/>
</dbReference>
<dbReference type="Pfam" id="PF02589">
    <property type="entry name" value="LUD_dom"/>
    <property type="match status" value="1"/>
</dbReference>